<comment type="similarity">
    <text evidence="1">Belongs to the outer membrane porin (Opr) (TC 1.B.25) family.</text>
</comment>
<dbReference type="Gene3D" id="2.40.160.10">
    <property type="entry name" value="Porin"/>
    <property type="match status" value="1"/>
</dbReference>
<evidence type="ECO:0000256" key="3">
    <source>
        <dbReference type="ARBA" id="ARBA00022729"/>
    </source>
</evidence>
<protein>
    <submittedName>
        <fullName evidence="5">OprD family porin</fullName>
    </submittedName>
</protein>
<dbReference type="Proteomes" id="UP000295254">
    <property type="component" value="Unassembled WGS sequence"/>
</dbReference>
<evidence type="ECO:0000256" key="4">
    <source>
        <dbReference type="SAM" id="SignalP"/>
    </source>
</evidence>
<keyword evidence="3 4" id="KW-0732">Signal</keyword>
<gene>
    <name evidence="5" type="ORF">EIY72_15905</name>
</gene>
<accession>A0A1H2NAW6</accession>
<keyword evidence="6" id="KW-1185">Reference proteome</keyword>
<evidence type="ECO:0000313" key="6">
    <source>
        <dbReference type="Proteomes" id="UP000295254"/>
    </source>
</evidence>
<comment type="caution">
    <text evidence="5">The sequence shown here is derived from an EMBL/GenBank/DDBJ whole genome shotgun (WGS) entry which is preliminary data.</text>
</comment>
<dbReference type="OrthoDB" id="6759120at2"/>
<dbReference type="GO" id="GO:0016020">
    <property type="term" value="C:membrane"/>
    <property type="evidence" value="ECO:0007669"/>
    <property type="project" value="InterPro"/>
</dbReference>
<proteinExistence type="inferred from homology"/>
<organism evidence="5 6">
    <name type="scientific">Pseudomonas vancouverensis</name>
    <dbReference type="NCBI Taxonomy" id="95300"/>
    <lineage>
        <taxon>Bacteria</taxon>
        <taxon>Pseudomonadati</taxon>
        <taxon>Pseudomonadota</taxon>
        <taxon>Gammaproteobacteria</taxon>
        <taxon>Pseudomonadales</taxon>
        <taxon>Pseudomonadaceae</taxon>
        <taxon>Pseudomonas</taxon>
    </lineage>
</organism>
<reference evidence="6" key="1">
    <citation type="journal article" date="2019" name="bioRxiv">
        <title>Bacterially produced spermidine induces plant systemic susceptibility to pathogens.</title>
        <authorList>
            <person name="Melnyk R.A."/>
            <person name="Beskrovnaya P.A."/>
            <person name="Liu Z."/>
            <person name="Song Y."/>
            <person name="Haney C.H."/>
        </authorList>
    </citation>
    <scope>NUCLEOTIDE SEQUENCE [LARGE SCALE GENOMIC DNA]</scope>
    <source>
        <strain evidence="6">Dha-51</strain>
    </source>
</reference>
<evidence type="ECO:0000313" key="5">
    <source>
        <dbReference type="EMBL" id="TDB61545.1"/>
    </source>
</evidence>
<evidence type="ECO:0000256" key="2">
    <source>
        <dbReference type="ARBA" id="ARBA00022448"/>
    </source>
</evidence>
<dbReference type="InterPro" id="IPR023614">
    <property type="entry name" value="Porin_dom_sf"/>
</dbReference>
<dbReference type="GO" id="GO:0015288">
    <property type="term" value="F:porin activity"/>
    <property type="evidence" value="ECO:0007669"/>
    <property type="project" value="TreeGrafter"/>
</dbReference>
<dbReference type="PANTHER" id="PTHR34596">
    <property type="entry name" value="CHITOPORIN"/>
    <property type="match status" value="1"/>
</dbReference>
<dbReference type="InterPro" id="IPR005318">
    <property type="entry name" value="OM_porin_bac"/>
</dbReference>
<feature type="chain" id="PRO_5044371936" evidence="4">
    <location>
        <begin position="29"/>
        <end position="421"/>
    </location>
</feature>
<dbReference type="Pfam" id="PF03573">
    <property type="entry name" value="OprD"/>
    <property type="match status" value="1"/>
</dbReference>
<evidence type="ECO:0000256" key="1">
    <source>
        <dbReference type="ARBA" id="ARBA00009075"/>
    </source>
</evidence>
<dbReference type="PANTHER" id="PTHR34596:SF2">
    <property type="entry name" value="CHITOPORIN"/>
    <property type="match status" value="1"/>
</dbReference>
<name>A0A1H2NAW6_PSEVA</name>
<dbReference type="EMBL" id="RRZK01000020">
    <property type="protein sequence ID" value="TDB61545.1"/>
    <property type="molecule type" value="Genomic_DNA"/>
</dbReference>
<keyword evidence="2" id="KW-0813">Transport</keyword>
<sequence>MTSLIRAGAHPVLACAWLLTVFSPWAQADFFADSHASFETRNVYFNRDFRDGPSTQQSKREEWAQGLILKFESGYTPGMTGFGLDMIGMLGLQLDSSPDRAGSGLLPVRANGRADPEYSKLGLTAKVKVAQTELKVGSLIPSLPTLRPNDGMILPQSFRGALVTSQEVPDTTITAGQLQKVIARNDTSAEDIALNNKNKRFTRNAQGDHLTLAGFDRKLSDQVKFSYYYAQLSDVYSQYFVGLTATQPLGPGLLSGDLRFATSKDQGQAKGGKIDNQALNGMLAYAVDGHKFSAGYQQMMDKNAFPYIEGSDAYLVNFAQIGDFAEARERSWQARYDYDFTQVGIPGLTFMSRYIAGDSAEVPGVAGKGNEWERNTEVRYVIQDGTFKNLALRLRSATYRSSFARNADETRILLTYTKALW</sequence>
<dbReference type="AlphaFoldDB" id="A0A1H2NAW6"/>
<dbReference type="RefSeq" id="WP_093220081.1">
    <property type="nucleotide sequence ID" value="NZ_LT629803.1"/>
</dbReference>
<feature type="signal peptide" evidence="4">
    <location>
        <begin position="1"/>
        <end position="28"/>
    </location>
</feature>
<dbReference type="STRING" id="95300.SAMN05216558_1964"/>